<comment type="caution">
    <text evidence="2">The sequence shown here is derived from an EMBL/GenBank/DDBJ whole genome shotgun (WGS) entry which is preliminary data.</text>
</comment>
<name>A0A1Q9EWH6_SYMMI</name>
<proteinExistence type="predicted"/>
<dbReference type="EMBL" id="LSRX01000054">
    <property type="protein sequence ID" value="OLQ11786.1"/>
    <property type="molecule type" value="Genomic_DNA"/>
</dbReference>
<evidence type="ECO:0000256" key="1">
    <source>
        <dbReference type="SAM" id="MobiDB-lite"/>
    </source>
</evidence>
<dbReference type="InterPro" id="IPR052055">
    <property type="entry name" value="Hepadnavirus_pol/RT"/>
</dbReference>
<feature type="region of interest" description="Disordered" evidence="1">
    <location>
        <begin position="116"/>
        <end position="156"/>
    </location>
</feature>
<feature type="compositionally biased region" description="Basic and acidic residues" evidence="1">
    <location>
        <begin position="142"/>
        <end position="151"/>
    </location>
</feature>
<protein>
    <submittedName>
        <fullName evidence="2">Uncharacterized protein</fullName>
    </submittedName>
</protein>
<dbReference type="Proteomes" id="UP000186817">
    <property type="component" value="Unassembled WGS sequence"/>
</dbReference>
<dbReference type="OrthoDB" id="433943at2759"/>
<gene>
    <name evidence="2" type="ORF">AK812_SmicGene4399</name>
</gene>
<reference evidence="2 3" key="1">
    <citation type="submission" date="2016-02" db="EMBL/GenBank/DDBJ databases">
        <title>Genome analysis of coral dinoflagellate symbionts highlights evolutionary adaptations to a symbiotic lifestyle.</title>
        <authorList>
            <person name="Aranda M."/>
            <person name="Li Y."/>
            <person name="Liew Y.J."/>
            <person name="Baumgarten S."/>
            <person name="Simakov O."/>
            <person name="Wilson M."/>
            <person name="Piel J."/>
            <person name="Ashoor H."/>
            <person name="Bougouffa S."/>
            <person name="Bajic V.B."/>
            <person name="Ryu T."/>
            <person name="Ravasi T."/>
            <person name="Bayer T."/>
            <person name="Micklem G."/>
            <person name="Kim H."/>
            <person name="Bhak J."/>
            <person name="Lajeunesse T.C."/>
            <person name="Voolstra C.R."/>
        </authorList>
    </citation>
    <scope>NUCLEOTIDE SEQUENCE [LARGE SCALE GENOMIC DNA]</scope>
    <source>
        <strain evidence="2 3">CCMP2467</strain>
    </source>
</reference>
<dbReference type="PANTHER" id="PTHR33050">
    <property type="entry name" value="REVERSE TRANSCRIPTASE DOMAIN-CONTAINING PROTEIN"/>
    <property type="match status" value="1"/>
</dbReference>
<dbReference type="PANTHER" id="PTHR33050:SF7">
    <property type="entry name" value="RIBONUCLEASE H"/>
    <property type="match status" value="1"/>
</dbReference>
<organism evidence="2 3">
    <name type="scientific">Symbiodinium microadriaticum</name>
    <name type="common">Dinoflagellate</name>
    <name type="synonym">Zooxanthella microadriatica</name>
    <dbReference type="NCBI Taxonomy" id="2951"/>
    <lineage>
        <taxon>Eukaryota</taxon>
        <taxon>Sar</taxon>
        <taxon>Alveolata</taxon>
        <taxon>Dinophyceae</taxon>
        <taxon>Suessiales</taxon>
        <taxon>Symbiodiniaceae</taxon>
        <taxon>Symbiodinium</taxon>
    </lineage>
</organism>
<accession>A0A1Q9EWH6</accession>
<evidence type="ECO:0000313" key="2">
    <source>
        <dbReference type="EMBL" id="OLQ11786.1"/>
    </source>
</evidence>
<evidence type="ECO:0000313" key="3">
    <source>
        <dbReference type="Proteomes" id="UP000186817"/>
    </source>
</evidence>
<keyword evidence="3" id="KW-1185">Reference proteome</keyword>
<dbReference type="AlphaFoldDB" id="A0A1Q9EWH6"/>
<sequence>MLCSLPLRMGASGSAQDALPKAAEDFAEAISSAKTPTRAEVIDGRRLAGRLIPITENLLTSTHAYRDLHFTMPWTGRRLVIIAFSVADHEQAPQDVLSTLRGQGFVLPGEASQEACSSFKAPAEDAEASADSCSGSTSEGPEPFRPEDCHNEGPPLSLEWDGKVEPINDGFGLCWPTRWPPAARGSRLPARAAGFARAMHRVLRDFIDRHVPDVRRTAMELALGRLKSSPFPPEVLEGLREEWFGCVEAALGVRSSELREIPPNQPFCLHAISSTARLLEDPDWEAIACQKDSYVTGVAIGFDDLPQVYEFKVKSRKLDDSEDEWHRDNYSSAKQTIEQLEQKFKEEEALGRMAPSTLPVLEQRYGKDRVRIASLGSLLKPDGSARRLHDGTHGVRVNNGIRMLNQQANLGPREVVHLVRSAKQSQEATFCLTGDVTAAHRLFLVRESDWPLLCCRLRDDSPVVWYNKVGTFGISSSAFLWSRLFGIIGRCAARFLLTIWFYHLVYVGDVHANFAGKDKFHHLLMWLACFEMFGTPFAYKKFRGGLTSAFVGYELSYPDQRVGISESRGQWLLKWIEEARASRFVVSVRRFAEFLGRLGFVSRLLVWLKAHLAPLYSWRAAVSVSAVARLPDTVILTLEYLSLTFKDMSFKVAAARTIRREGVAFRTDAKCADGYVVLGGWECSGTTKDSRWFSIRLTPDEAPYLFDPEGHSQWASASAELLATLAALHAFGHLEVNAQRRIMTVEVLAQTDNKANEGLAKKGSTTRWPLLMINMQLSHLLMKASLRLTLGWRPRDQNQEADALTNEVFDLFDDQHRISLQYADLPLSFLHSLYKARLLQTSSRQADAVLDAAIGKPRFKGKRKSFSCSTEILEEDADAEAISCFADASWTTALSSAEAELAALTEVAREGLYIALLVETVLEGVPKDREHGYYVLKGYSDSESAVCISKMSTPCARKGVLFRGPARISLRHLRFKKGGKALEKWRAALAETILEEASCVPHNPIGTSSVKAAEGHLILSESTL</sequence>